<dbReference type="InterPro" id="IPR027417">
    <property type="entry name" value="P-loop_NTPase"/>
</dbReference>
<dbReference type="GO" id="GO:0005524">
    <property type="term" value="F:ATP binding"/>
    <property type="evidence" value="ECO:0007669"/>
    <property type="project" value="UniProtKB-KW"/>
</dbReference>
<dbReference type="Pfam" id="PF00005">
    <property type="entry name" value="ABC_tran"/>
    <property type="match status" value="1"/>
</dbReference>
<dbReference type="PANTHER" id="PTHR43820:SF2">
    <property type="entry name" value="ABC TRANSPORTER ATP-BINDING PROTEIN"/>
    <property type="match status" value="1"/>
</dbReference>
<evidence type="ECO:0000256" key="2">
    <source>
        <dbReference type="ARBA" id="ARBA00022448"/>
    </source>
</evidence>
<dbReference type="InterPro" id="IPR052156">
    <property type="entry name" value="BCAA_Transport_ATP-bd_LivF"/>
</dbReference>
<dbReference type="InterPro" id="IPR017871">
    <property type="entry name" value="ABC_transporter-like_CS"/>
</dbReference>
<dbReference type="Gene3D" id="3.40.50.300">
    <property type="entry name" value="P-loop containing nucleotide triphosphate hydrolases"/>
    <property type="match status" value="1"/>
</dbReference>
<keyword evidence="5" id="KW-0029">Amino-acid transport</keyword>
<evidence type="ECO:0000256" key="4">
    <source>
        <dbReference type="ARBA" id="ARBA00022840"/>
    </source>
</evidence>
<dbReference type="Proteomes" id="UP000666240">
    <property type="component" value="Unassembled WGS sequence"/>
</dbReference>
<name>A0A8J7R5Q8_9HYPH</name>
<keyword evidence="2" id="KW-0813">Transport</keyword>
<organism evidence="7 8">
    <name type="scientific">Tianweitania sediminis</name>
    <dbReference type="NCBI Taxonomy" id="1502156"/>
    <lineage>
        <taxon>Bacteria</taxon>
        <taxon>Pseudomonadati</taxon>
        <taxon>Pseudomonadota</taxon>
        <taxon>Alphaproteobacteria</taxon>
        <taxon>Hyphomicrobiales</taxon>
        <taxon>Phyllobacteriaceae</taxon>
        <taxon>Tianweitania</taxon>
    </lineage>
</organism>
<dbReference type="InterPro" id="IPR003593">
    <property type="entry name" value="AAA+_ATPase"/>
</dbReference>
<sequence>MADALLELDSVVAGYGATHVLRNLSLKVFKGERLAVVGRNGVGKTTTLATVMGLTRQHSGAIRLNGQSIDRLPPHMRSQLGIGLVPQTRDIFPSLTVEENLLAGVRNGASIEEAYELFPRLKERRHNGGSKLSGGEQQMLAIARTLMGKPHIILLDEPLEGLAPVICEGLMEVFHALSTQGKTVVLVEQHTRLALDFADRVLILEQGAIVLDASAAELKANRDLLDRHVGVAVK</sequence>
<accession>A0A8J7R5Q8</accession>
<keyword evidence="4 7" id="KW-0067">ATP-binding</keyword>
<dbReference type="SUPFAM" id="SSF52540">
    <property type="entry name" value="P-loop containing nucleoside triphosphate hydrolases"/>
    <property type="match status" value="1"/>
</dbReference>
<dbReference type="GO" id="GO:0015807">
    <property type="term" value="P:L-amino acid transport"/>
    <property type="evidence" value="ECO:0007669"/>
    <property type="project" value="TreeGrafter"/>
</dbReference>
<evidence type="ECO:0000256" key="1">
    <source>
        <dbReference type="ARBA" id="ARBA00005417"/>
    </source>
</evidence>
<evidence type="ECO:0000313" key="8">
    <source>
        <dbReference type="Proteomes" id="UP000666240"/>
    </source>
</evidence>
<comment type="similarity">
    <text evidence="1">Belongs to the ABC transporter superfamily.</text>
</comment>
<proteinExistence type="inferred from homology"/>
<evidence type="ECO:0000259" key="6">
    <source>
        <dbReference type="PROSITE" id="PS50893"/>
    </source>
</evidence>
<comment type="caution">
    <text evidence="7">The sequence shown here is derived from an EMBL/GenBank/DDBJ whole genome shotgun (WGS) entry which is preliminary data.</text>
</comment>
<dbReference type="PANTHER" id="PTHR43820">
    <property type="entry name" value="HIGH-AFFINITY BRANCHED-CHAIN AMINO ACID TRANSPORT ATP-BINDING PROTEIN LIVF"/>
    <property type="match status" value="1"/>
</dbReference>
<evidence type="ECO:0000313" key="7">
    <source>
        <dbReference type="EMBL" id="MBP0441451.1"/>
    </source>
</evidence>
<evidence type="ECO:0000256" key="5">
    <source>
        <dbReference type="ARBA" id="ARBA00022970"/>
    </source>
</evidence>
<dbReference type="EMBL" id="JAGIYY010000016">
    <property type="protein sequence ID" value="MBP0441451.1"/>
    <property type="molecule type" value="Genomic_DNA"/>
</dbReference>
<dbReference type="CDD" id="cd03224">
    <property type="entry name" value="ABC_TM1139_LivF_branched"/>
    <property type="match status" value="1"/>
</dbReference>
<dbReference type="InterPro" id="IPR003439">
    <property type="entry name" value="ABC_transporter-like_ATP-bd"/>
</dbReference>
<dbReference type="GO" id="GO:0015658">
    <property type="term" value="F:branched-chain amino acid transmembrane transporter activity"/>
    <property type="evidence" value="ECO:0007669"/>
    <property type="project" value="TreeGrafter"/>
</dbReference>
<keyword evidence="3" id="KW-0547">Nucleotide-binding</keyword>
<gene>
    <name evidence="7" type="ORF">J5Y06_22645</name>
</gene>
<reference evidence="7" key="1">
    <citation type="submission" date="2021-03" db="EMBL/GenBank/DDBJ databases">
        <title>Genome sequencing and assembly of Tianweitania sediminis.</title>
        <authorList>
            <person name="Chhetri G."/>
        </authorList>
    </citation>
    <scope>NUCLEOTIDE SEQUENCE</scope>
    <source>
        <strain evidence="7">Z8</strain>
    </source>
</reference>
<dbReference type="PROSITE" id="PS00211">
    <property type="entry name" value="ABC_TRANSPORTER_1"/>
    <property type="match status" value="1"/>
</dbReference>
<dbReference type="PROSITE" id="PS50893">
    <property type="entry name" value="ABC_TRANSPORTER_2"/>
    <property type="match status" value="1"/>
</dbReference>
<keyword evidence="8" id="KW-1185">Reference proteome</keyword>
<dbReference type="SMART" id="SM00382">
    <property type="entry name" value="AAA"/>
    <property type="match status" value="1"/>
</dbReference>
<dbReference type="AlphaFoldDB" id="A0A8J7R5Q8"/>
<protein>
    <submittedName>
        <fullName evidence="7">ABC transporter ATP-binding protein</fullName>
    </submittedName>
</protein>
<dbReference type="GO" id="GO:0016887">
    <property type="term" value="F:ATP hydrolysis activity"/>
    <property type="evidence" value="ECO:0007669"/>
    <property type="project" value="InterPro"/>
</dbReference>
<dbReference type="RefSeq" id="WP_209337483.1">
    <property type="nucleotide sequence ID" value="NZ_JAGIYY010000016.1"/>
</dbReference>
<feature type="domain" description="ABC transporter" evidence="6">
    <location>
        <begin position="6"/>
        <end position="231"/>
    </location>
</feature>
<evidence type="ECO:0000256" key="3">
    <source>
        <dbReference type="ARBA" id="ARBA00022741"/>
    </source>
</evidence>